<dbReference type="SUPFAM" id="SSF63748">
    <property type="entry name" value="Tudor/PWWP/MBT"/>
    <property type="match status" value="1"/>
</dbReference>
<evidence type="ECO:0000313" key="4">
    <source>
        <dbReference type="Proteomes" id="UP001497512"/>
    </source>
</evidence>
<protein>
    <recommendedName>
        <fullName evidence="2">Tudor domain-containing protein</fullName>
    </recommendedName>
</protein>
<gene>
    <name evidence="3" type="ORF">CSSPTR1EN2_LOCUS23986</name>
</gene>
<keyword evidence="4" id="KW-1185">Reference proteome</keyword>
<name>A0ABP0T7B5_9BRYO</name>
<dbReference type="Gene3D" id="2.30.30.140">
    <property type="match status" value="1"/>
</dbReference>
<organism evidence="3 4">
    <name type="scientific">Sphagnum troendelagicum</name>
    <dbReference type="NCBI Taxonomy" id="128251"/>
    <lineage>
        <taxon>Eukaryota</taxon>
        <taxon>Viridiplantae</taxon>
        <taxon>Streptophyta</taxon>
        <taxon>Embryophyta</taxon>
        <taxon>Bryophyta</taxon>
        <taxon>Sphagnophytina</taxon>
        <taxon>Sphagnopsida</taxon>
        <taxon>Sphagnales</taxon>
        <taxon>Sphagnaceae</taxon>
        <taxon>Sphagnum</taxon>
    </lineage>
</organism>
<feature type="region of interest" description="Disordered" evidence="1">
    <location>
        <begin position="389"/>
        <end position="409"/>
    </location>
</feature>
<dbReference type="CDD" id="cd20379">
    <property type="entry name" value="Tudor_dTUD-like"/>
    <property type="match status" value="1"/>
</dbReference>
<comment type="caution">
    <text evidence="3">The sequence shown here is derived from an EMBL/GenBank/DDBJ whole genome shotgun (WGS) entry which is preliminary data.</text>
</comment>
<feature type="region of interest" description="Disordered" evidence="1">
    <location>
        <begin position="152"/>
        <end position="176"/>
    </location>
</feature>
<feature type="domain" description="Tudor" evidence="2">
    <location>
        <begin position="37"/>
        <end position="97"/>
    </location>
</feature>
<evidence type="ECO:0000313" key="3">
    <source>
        <dbReference type="EMBL" id="CAK9188698.1"/>
    </source>
</evidence>
<dbReference type="PROSITE" id="PS50304">
    <property type="entry name" value="TUDOR"/>
    <property type="match status" value="1"/>
</dbReference>
<proteinExistence type="predicted"/>
<feature type="non-terminal residue" evidence="3">
    <location>
        <position position="505"/>
    </location>
</feature>
<dbReference type="Proteomes" id="UP001497512">
    <property type="component" value="Unassembled WGS sequence"/>
</dbReference>
<evidence type="ECO:0000259" key="2">
    <source>
        <dbReference type="PROSITE" id="PS50304"/>
    </source>
</evidence>
<dbReference type="InterPro" id="IPR002999">
    <property type="entry name" value="Tudor"/>
</dbReference>
<feature type="region of interest" description="Disordered" evidence="1">
    <location>
        <begin position="234"/>
        <end position="259"/>
    </location>
</feature>
<sequence>MAQQAFDHWFNTLADPKYADRCRRKKKLRQRKSRMDNYQIDEDVWARHPTNGVMYIASVTAVNSPQDTCRVTFVDDGRTFTLPLNHLRHVTHDDIQCNRYVDYEHGWTERTMLGTVITYDRYGEAQQVQYTDIPEDIFNSFITTEESNCIDNDTVDTTTASSSASGEEEDIPETEPTWVRVLDPEDPTATYRTCPIWNASCDAEAEKQALELCYQDIHYREAVQRAQCLMERSQQLDSSHPKENSCSDNDTADATPATDSIINEEVYSDRSTNEPIWVRVPDPEEPTATYSNCPIWNAASYAEAEKKAFDLCNQDTHYREAVQRAQHRIEAPQQFISLHLEGLDSSQRHEPFAQTEIRLIPRSPSPLNKSSMSMEKSFLDFVEHPLFSDDMEESQQPSPSIHEENNTQSTENLAHTNSQAFEICPPLKEYDVSDDKSSQQLVDQQLFFNSIQKNEHQSSIATPVSNYLPSGKEVGTQTESFTSLSMVPIEQTYKPIVMVNPSRPI</sequence>
<evidence type="ECO:0000256" key="1">
    <source>
        <dbReference type="SAM" id="MobiDB-lite"/>
    </source>
</evidence>
<feature type="compositionally biased region" description="Low complexity" evidence="1">
    <location>
        <begin position="155"/>
        <end position="165"/>
    </location>
</feature>
<dbReference type="EMBL" id="CAXANX010000012">
    <property type="protein sequence ID" value="CAK9188698.1"/>
    <property type="molecule type" value="Genomic_DNA"/>
</dbReference>
<reference evidence="3" key="1">
    <citation type="submission" date="2024-02" db="EMBL/GenBank/DDBJ databases">
        <authorList>
            <consortium name="ELIXIR-Norway"/>
            <consortium name="Elixir Norway"/>
        </authorList>
    </citation>
    <scope>NUCLEOTIDE SEQUENCE</scope>
</reference>
<accession>A0ABP0T7B5</accession>